<comment type="caution">
    <text evidence="2">The sequence shown here is derived from an EMBL/GenBank/DDBJ whole genome shotgun (WGS) entry which is preliminary data.</text>
</comment>
<dbReference type="RefSeq" id="WP_227614397.1">
    <property type="nucleotide sequence ID" value="NZ_JAJEPR010000004.1"/>
</dbReference>
<name>A0AAE3J5S8_9FIRM</name>
<gene>
    <name evidence="2" type="primary">yqfD</name>
    <name evidence="2" type="ORF">LKD71_03715</name>
</gene>
<evidence type="ECO:0000256" key="1">
    <source>
        <dbReference type="SAM" id="Phobius"/>
    </source>
</evidence>
<dbReference type="EMBL" id="JAJEPR010000004">
    <property type="protein sequence ID" value="MCC2188940.1"/>
    <property type="molecule type" value="Genomic_DNA"/>
</dbReference>
<dbReference type="AlphaFoldDB" id="A0AAE3J5S8"/>
<organism evidence="2 3">
    <name type="scientific">Fusicatenibacter faecihominis</name>
    <dbReference type="NCBI Taxonomy" id="2881276"/>
    <lineage>
        <taxon>Bacteria</taxon>
        <taxon>Bacillati</taxon>
        <taxon>Bacillota</taxon>
        <taxon>Clostridia</taxon>
        <taxon>Lachnospirales</taxon>
        <taxon>Lachnospiraceae</taxon>
        <taxon>Fusicatenibacter</taxon>
    </lineage>
</organism>
<proteinExistence type="predicted"/>
<dbReference type="InterPro" id="IPR010690">
    <property type="entry name" value="YqfD"/>
</dbReference>
<keyword evidence="1" id="KW-0472">Membrane</keyword>
<dbReference type="PIRSF" id="PIRSF029895">
    <property type="entry name" value="SpoIV"/>
    <property type="match status" value="1"/>
</dbReference>
<feature type="transmembrane region" description="Helical" evidence="1">
    <location>
        <begin position="89"/>
        <end position="109"/>
    </location>
</feature>
<protein>
    <submittedName>
        <fullName evidence="2">Sporulation protein YqfD</fullName>
    </submittedName>
</protein>
<dbReference type="Pfam" id="PF06898">
    <property type="entry name" value="YqfD"/>
    <property type="match status" value="1"/>
</dbReference>
<sequence>MTEKIQRFIRGYVRIRVRTVSYDRFLNICALHGFYIWDLTPKENAYELNISIKDFRKLRPLARKTGAHIRIVKKRGLPFWLFRNRHRKAFAVGFLGGSTLLFLFSFFIWNIEINGNRSASAEVIYRYLKEEKATYGTLKNTIDCKKLQSDLRKKFPDFLWVSAKIKGTSLLIDVKENDIGDLTQKELPESDLIAGSGGVIESIVTRKGVPQVQVGDRVKKGDLLVSSEIPIFNDEKEVTGYQYCGADADIFIRTVYEYQDEFPLIYEEKVYTGKEKSGLLLQIGSRLFSWRPKEGTYKTFDLVTEERQFGFSRYFKLPFFYGRMRMREYRLVKKRYSPAEAAARMQEQMEKNMEKIQEKGVQIFENDVKIETDEKSCSARGQFTLIQRTGKRVERTRTDS</sequence>
<keyword evidence="3" id="KW-1185">Reference proteome</keyword>
<dbReference type="NCBIfam" id="TIGR02876">
    <property type="entry name" value="spore_yqfD"/>
    <property type="match status" value="1"/>
</dbReference>
<dbReference type="Proteomes" id="UP001197875">
    <property type="component" value="Unassembled WGS sequence"/>
</dbReference>
<evidence type="ECO:0000313" key="2">
    <source>
        <dbReference type="EMBL" id="MCC2188940.1"/>
    </source>
</evidence>
<keyword evidence="1" id="KW-1133">Transmembrane helix</keyword>
<reference evidence="2 3" key="1">
    <citation type="submission" date="2021-10" db="EMBL/GenBank/DDBJ databases">
        <title>Anaerobic single-cell dispensing facilitates the cultivation of human gut bacteria.</title>
        <authorList>
            <person name="Afrizal A."/>
        </authorList>
    </citation>
    <scope>NUCLEOTIDE SEQUENCE [LARGE SCALE GENOMIC DNA]</scope>
    <source>
        <strain evidence="2 3">CLA-AA-H277</strain>
    </source>
</reference>
<accession>A0AAE3J5S8</accession>
<evidence type="ECO:0000313" key="3">
    <source>
        <dbReference type="Proteomes" id="UP001197875"/>
    </source>
</evidence>
<keyword evidence="1" id="KW-0812">Transmembrane</keyword>